<proteinExistence type="inferred from homology"/>
<keyword evidence="2 11" id="KW-0805">Transcription regulation</keyword>
<dbReference type="Proteomes" id="UP000734854">
    <property type="component" value="Unassembled WGS sequence"/>
</dbReference>
<sequence>MGSKGDDMNQKEKEEGAWKGPPSSPLPRFPTKLFPQLLGHRLSCDGMKRSFSYSDYLIPTGEKRSMFRSSIDGQEEEDSMEELYSGGVECGAKKRRLSAEQVRGLENSFEVDNKLEPERKLRLAQELGLQPRQVAVWFQNRRARWKTKHLEHDYATLKASHDALSLDCDALLRDKESLLVEIKELKHKLAEEDPLASEAEKKATLAVKELSPPGLACKDWSWDSDSSAVLNDALLNDEGSPRGISSSASATHMASATASIISYLPGSPEPPLLNLDMSTTRSVGVGGGIQYYQNHPMKMEEFVEGKECTGFFADEQTPFLNWSYWN</sequence>
<dbReference type="CDD" id="cd00086">
    <property type="entry name" value="homeodomain"/>
    <property type="match status" value="1"/>
</dbReference>
<feature type="DNA-binding region" description="Homeobox" evidence="9">
    <location>
        <begin position="95"/>
        <end position="149"/>
    </location>
</feature>
<evidence type="ECO:0000256" key="6">
    <source>
        <dbReference type="ARBA" id="ARBA00023242"/>
    </source>
</evidence>
<dbReference type="PANTHER" id="PTHR24326:SF547">
    <property type="entry name" value="HOMEOBOX-LEUCINE ZIPPER PROTEIN ATHB-6"/>
    <property type="match status" value="1"/>
</dbReference>
<dbReference type="GO" id="GO:0043565">
    <property type="term" value="F:sequence-specific DNA binding"/>
    <property type="evidence" value="ECO:0007669"/>
    <property type="project" value="InterPro"/>
</dbReference>
<evidence type="ECO:0000259" key="13">
    <source>
        <dbReference type="PROSITE" id="PS50071"/>
    </source>
</evidence>
<dbReference type="SUPFAM" id="SSF46689">
    <property type="entry name" value="Homeodomain-like"/>
    <property type="match status" value="1"/>
</dbReference>
<dbReference type="PANTHER" id="PTHR24326">
    <property type="entry name" value="HOMEOBOX-LEUCINE ZIPPER PROTEIN"/>
    <property type="match status" value="1"/>
</dbReference>
<evidence type="ECO:0000256" key="8">
    <source>
        <dbReference type="ARBA" id="ARBA00037260"/>
    </source>
</evidence>
<comment type="caution">
    <text evidence="14">The sequence shown here is derived from an EMBL/GenBank/DDBJ whole genome shotgun (WGS) entry which is preliminary data.</text>
</comment>
<evidence type="ECO:0000256" key="10">
    <source>
        <dbReference type="RuleBase" id="RU000682"/>
    </source>
</evidence>
<reference evidence="14 15" key="1">
    <citation type="submission" date="2020-08" db="EMBL/GenBank/DDBJ databases">
        <title>Plant Genome Project.</title>
        <authorList>
            <person name="Zhang R.-G."/>
        </authorList>
    </citation>
    <scope>NUCLEOTIDE SEQUENCE [LARGE SCALE GENOMIC DNA]</scope>
    <source>
        <tissue evidence="14">Rhizome</tissue>
    </source>
</reference>
<accession>A0A8J5GIP7</accession>
<name>A0A8J5GIP7_ZINOF</name>
<dbReference type="InterPro" id="IPR000047">
    <property type="entry name" value="HTH_motif"/>
</dbReference>
<dbReference type="FunFam" id="1.10.10.60:FF:000242">
    <property type="entry name" value="Homeobox-leucine zipper protein HOX13"/>
    <property type="match status" value="1"/>
</dbReference>
<comment type="function">
    <text evidence="11">Transcription factor.</text>
</comment>
<dbReference type="Pfam" id="PF00046">
    <property type="entry name" value="Homeodomain"/>
    <property type="match status" value="1"/>
</dbReference>
<comment type="function">
    <text evidence="8">Probable transcription factor.</text>
</comment>
<dbReference type="InterPro" id="IPR017970">
    <property type="entry name" value="Homeobox_CS"/>
</dbReference>
<dbReference type="PRINTS" id="PR00031">
    <property type="entry name" value="HTHREPRESSR"/>
</dbReference>
<dbReference type="EMBL" id="JACMSC010000010">
    <property type="protein sequence ID" value="KAG6504764.1"/>
    <property type="molecule type" value="Genomic_DNA"/>
</dbReference>
<dbReference type="InterPro" id="IPR045224">
    <property type="entry name" value="HDZip_class_I_plant"/>
</dbReference>
<keyword evidence="6 9" id="KW-0539">Nucleus</keyword>
<feature type="domain" description="Homeobox" evidence="13">
    <location>
        <begin position="93"/>
        <end position="148"/>
    </location>
</feature>
<keyword evidence="15" id="KW-1185">Reference proteome</keyword>
<dbReference type="PROSITE" id="PS50071">
    <property type="entry name" value="HOMEOBOX_2"/>
    <property type="match status" value="1"/>
</dbReference>
<dbReference type="GO" id="GO:0005634">
    <property type="term" value="C:nucleus"/>
    <property type="evidence" value="ECO:0007669"/>
    <property type="project" value="UniProtKB-SubCell"/>
</dbReference>
<feature type="compositionally biased region" description="Basic and acidic residues" evidence="12">
    <location>
        <begin position="1"/>
        <end position="17"/>
    </location>
</feature>
<comment type="similarity">
    <text evidence="7 11">Belongs to the HD-ZIP homeobox family. Class I subfamily.</text>
</comment>
<evidence type="ECO:0000313" key="14">
    <source>
        <dbReference type="EMBL" id="KAG6504764.1"/>
    </source>
</evidence>
<dbReference type="PROSITE" id="PS00027">
    <property type="entry name" value="HOMEOBOX_1"/>
    <property type="match status" value="1"/>
</dbReference>
<evidence type="ECO:0000256" key="5">
    <source>
        <dbReference type="ARBA" id="ARBA00023163"/>
    </source>
</evidence>
<gene>
    <name evidence="14" type="ORF">ZIOFF_037111</name>
</gene>
<dbReference type="InterPro" id="IPR003106">
    <property type="entry name" value="Leu_zip_homeo"/>
</dbReference>
<evidence type="ECO:0000256" key="3">
    <source>
        <dbReference type="ARBA" id="ARBA00023125"/>
    </source>
</evidence>
<dbReference type="Gene3D" id="1.10.10.60">
    <property type="entry name" value="Homeodomain-like"/>
    <property type="match status" value="1"/>
</dbReference>
<comment type="subcellular location">
    <subcellularLocation>
        <location evidence="1 9 10">Nucleus</location>
    </subcellularLocation>
</comment>
<evidence type="ECO:0000256" key="12">
    <source>
        <dbReference type="SAM" id="MobiDB-lite"/>
    </source>
</evidence>
<evidence type="ECO:0000256" key="7">
    <source>
        <dbReference type="ARBA" id="ARBA00025748"/>
    </source>
</evidence>
<keyword evidence="4 9" id="KW-0371">Homeobox</keyword>
<protein>
    <recommendedName>
        <fullName evidence="11">Homeobox-leucine zipper protein</fullName>
    </recommendedName>
    <alternativeName>
        <fullName evidence="11">HD-ZIP protein</fullName>
    </alternativeName>
    <alternativeName>
        <fullName evidence="11">Homeodomain transcription factor</fullName>
    </alternativeName>
</protein>
<organism evidence="14 15">
    <name type="scientific">Zingiber officinale</name>
    <name type="common">Ginger</name>
    <name type="synonym">Amomum zingiber</name>
    <dbReference type="NCBI Taxonomy" id="94328"/>
    <lineage>
        <taxon>Eukaryota</taxon>
        <taxon>Viridiplantae</taxon>
        <taxon>Streptophyta</taxon>
        <taxon>Embryophyta</taxon>
        <taxon>Tracheophyta</taxon>
        <taxon>Spermatophyta</taxon>
        <taxon>Magnoliopsida</taxon>
        <taxon>Liliopsida</taxon>
        <taxon>Zingiberales</taxon>
        <taxon>Zingiberaceae</taxon>
        <taxon>Zingiber</taxon>
    </lineage>
</organism>
<evidence type="ECO:0000256" key="4">
    <source>
        <dbReference type="ARBA" id="ARBA00023155"/>
    </source>
</evidence>
<evidence type="ECO:0000256" key="9">
    <source>
        <dbReference type="PROSITE-ProRule" id="PRU00108"/>
    </source>
</evidence>
<evidence type="ECO:0000256" key="1">
    <source>
        <dbReference type="ARBA" id="ARBA00004123"/>
    </source>
</evidence>
<dbReference type="Pfam" id="PF02183">
    <property type="entry name" value="HALZ"/>
    <property type="match status" value="1"/>
</dbReference>
<dbReference type="AlphaFoldDB" id="A0A8J5GIP7"/>
<feature type="region of interest" description="Disordered" evidence="12">
    <location>
        <begin position="1"/>
        <end position="30"/>
    </location>
</feature>
<keyword evidence="3 9" id="KW-0238">DNA-binding</keyword>
<dbReference type="SMART" id="SM00389">
    <property type="entry name" value="HOX"/>
    <property type="match status" value="1"/>
</dbReference>
<keyword evidence="5 11" id="KW-0804">Transcription</keyword>
<dbReference type="GO" id="GO:0045893">
    <property type="term" value="P:positive regulation of DNA-templated transcription"/>
    <property type="evidence" value="ECO:0007669"/>
    <property type="project" value="TreeGrafter"/>
</dbReference>
<evidence type="ECO:0000256" key="2">
    <source>
        <dbReference type="ARBA" id="ARBA00023015"/>
    </source>
</evidence>
<dbReference type="GO" id="GO:0000981">
    <property type="term" value="F:DNA-binding transcription factor activity, RNA polymerase II-specific"/>
    <property type="evidence" value="ECO:0007669"/>
    <property type="project" value="UniProtKB-UniRule"/>
</dbReference>
<evidence type="ECO:0000256" key="11">
    <source>
        <dbReference type="RuleBase" id="RU369038"/>
    </source>
</evidence>
<dbReference type="InterPro" id="IPR009057">
    <property type="entry name" value="Homeodomain-like_sf"/>
</dbReference>
<dbReference type="InterPro" id="IPR001356">
    <property type="entry name" value="HD"/>
</dbReference>
<evidence type="ECO:0000313" key="15">
    <source>
        <dbReference type="Proteomes" id="UP000734854"/>
    </source>
</evidence>